<dbReference type="OrthoDB" id="249482at2"/>
<evidence type="ECO:0000256" key="3">
    <source>
        <dbReference type="ARBA" id="ARBA00022729"/>
    </source>
</evidence>
<dbReference type="Pfam" id="PF13531">
    <property type="entry name" value="SBP_bac_11"/>
    <property type="match status" value="2"/>
</dbReference>
<organism evidence="6 7">
    <name type="scientific">Thalassoglobus polymorphus</name>
    <dbReference type="NCBI Taxonomy" id="2527994"/>
    <lineage>
        <taxon>Bacteria</taxon>
        <taxon>Pseudomonadati</taxon>
        <taxon>Planctomycetota</taxon>
        <taxon>Planctomycetia</taxon>
        <taxon>Planctomycetales</taxon>
        <taxon>Planctomycetaceae</taxon>
        <taxon>Thalassoglobus</taxon>
    </lineage>
</organism>
<dbReference type="Proteomes" id="UP000315724">
    <property type="component" value="Chromosome"/>
</dbReference>
<feature type="compositionally biased region" description="Basic residues" evidence="4">
    <location>
        <begin position="28"/>
        <end position="38"/>
    </location>
</feature>
<protein>
    <submittedName>
        <fullName evidence="6">Binding protein</fullName>
    </submittedName>
</protein>
<evidence type="ECO:0000256" key="1">
    <source>
        <dbReference type="ARBA" id="ARBA00009175"/>
    </source>
</evidence>
<keyword evidence="5" id="KW-0472">Membrane</keyword>
<evidence type="ECO:0000256" key="4">
    <source>
        <dbReference type="SAM" id="MobiDB-lite"/>
    </source>
</evidence>
<evidence type="ECO:0000256" key="2">
    <source>
        <dbReference type="ARBA" id="ARBA00022723"/>
    </source>
</evidence>
<dbReference type="PANTHER" id="PTHR30632:SF0">
    <property type="entry name" value="SULFATE-BINDING PROTEIN"/>
    <property type="match status" value="1"/>
</dbReference>
<feature type="transmembrane region" description="Helical" evidence="5">
    <location>
        <begin position="54"/>
        <end position="73"/>
    </location>
</feature>
<dbReference type="GO" id="GO:0015689">
    <property type="term" value="P:molybdate ion transport"/>
    <property type="evidence" value="ECO:0007669"/>
    <property type="project" value="InterPro"/>
</dbReference>
<dbReference type="PANTHER" id="PTHR30632">
    <property type="entry name" value="MOLYBDATE-BINDING PERIPLASMIC PROTEIN"/>
    <property type="match status" value="1"/>
</dbReference>
<dbReference type="EMBL" id="CP036267">
    <property type="protein sequence ID" value="QDT33070.1"/>
    <property type="molecule type" value="Genomic_DNA"/>
</dbReference>
<dbReference type="Gene3D" id="3.40.190.10">
    <property type="entry name" value="Periplasmic binding protein-like II"/>
    <property type="match status" value="4"/>
</dbReference>
<sequence>MINHPSRMKSVRAFRARKELVLSGNTLHTKRQSSHSHSNHPNEKVNGRAGRVNTLWVLLLGAIGLIAFLVLMLKQGPPKTNSGKQQLVMHCAAGLRVPVEEIVAEYEKEYGVVVELQFGGSNTLLNQLQVNHFSDADLYLAADDFYTDKAVELELAAETLPIAHQRPVVAVRKDSKKVIETIEDLLQDDMSIALGSPDQAAIGKAIRKQLEAIEIDGTNRWAQLEKLVTDKGVFKPTVNEIANDVKLGAVDAALVWDSTVMMPKYRDELKAIPLPELDSDPNLISIAVLNSTTDPTAALKFARYLTARDKGLTIFEKYGTRPVEGDVWAESPEISFFCGAVNRRAVEKLLDEFQAREGIRINTKYNGCGILTSEMKTIENQSTDQGFPDVYMACDRYYLDNVRDWFQDDIDVSDVELVIVVPKGSKSVSSLADLIKPGIRVALGQPEQCTIGALTRRMLESEGLYQKIKEKQATEGEVVVEKISSALLIPDVVAGHVDASIAYITDALPNTKDVDIIRVETTQNVAVQPFSIARSSDHKYLSRRLFKKIAEAEKDFESAGFNFRLDNGSQKQQPESDAL</sequence>
<keyword evidence="5" id="KW-1133">Transmembrane helix</keyword>
<evidence type="ECO:0000313" key="7">
    <source>
        <dbReference type="Proteomes" id="UP000315724"/>
    </source>
</evidence>
<dbReference type="SUPFAM" id="SSF53850">
    <property type="entry name" value="Periplasmic binding protein-like II"/>
    <property type="match status" value="2"/>
</dbReference>
<dbReference type="KEGG" id="tpol:Mal48_23220"/>
<dbReference type="GO" id="GO:0030973">
    <property type="term" value="F:molybdate ion binding"/>
    <property type="evidence" value="ECO:0007669"/>
    <property type="project" value="TreeGrafter"/>
</dbReference>
<name>A0A517QN49_9PLAN</name>
<keyword evidence="2" id="KW-0479">Metal-binding</keyword>
<comment type="similarity">
    <text evidence="1">Belongs to the bacterial solute-binding protein ModA family.</text>
</comment>
<gene>
    <name evidence="6" type="ORF">Mal48_23220</name>
</gene>
<evidence type="ECO:0000313" key="6">
    <source>
        <dbReference type="EMBL" id="QDT33070.1"/>
    </source>
</evidence>
<dbReference type="InterPro" id="IPR005950">
    <property type="entry name" value="ModA"/>
</dbReference>
<dbReference type="AlphaFoldDB" id="A0A517QN49"/>
<keyword evidence="3" id="KW-0732">Signal</keyword>
<proteinExistence type="inferred from homology"/>
<dbReference type="NCBIfam" id="TIGR01256">
    <property type="entry name" value="modA"/>
    <property type="match status" value="1"/>
</dbReference>
<reference evidence="6 7" key="1">
    <citation type="submission" date="2019-02" db="EMBL/GenBank/DDBJ databases">
        <title>Deep-cultivation of Planctomycetes and their phenomic and genomic characterization uncovers novel biology.</title>
        <authorList>
            <person name="Wiegand S."/>
            <person name="Jogler M."/>
            <person name="Boedeker C."/>
            <person name="Pinto D."/>
            <person name="Vollmers J."/>
            <person name="Rivas-Marin E."/>
            <person name="Kohn T."/>
            <person name="Peeters S.H."/>
            <person name="Heuer A."/>
            <person name="Rast P."/>
            <person name="Oberbeckmann S."/>
            <person name="Bunk B."/>
            <person name="Jeske O."/>
            <person name="Meyerdierks A."/>
            <person name="Storesund J.E."/>
            <person name="Kallscheuer N."/>
            <person name="Luecker S."/>
            <person name="Lage O.M."/>
            <person name="Pohl T."/>
            <person name="Merkel B.J."/>
            <person name="Hornburger P."/>
            <person name="Mueller R.-W."/>
            <person name="Bruemmer F."/>
            <person name="Labrenz M."/>
            <person name="Spormann A.M."/>
            <person name="Op den Camp H."/>
            <person name="Overmann J."/>
            <person name="Amann R."/>
            <person name="Jetten M.S.M."/>
            <person name="Mascher T."/>
            <person name="Medema M.H."/>
            <person name="Devos D.P."/>
            <person name="Kaster A.-K."/>
            <person name="Ovreas L."/>
            <person name="Rohde M."/>
            <person name="Galperin M.Y."/>
            <person name="Jogler C."/>
        </authorList>
    </citation>
    <scope>NUCLEOTIDE SEQUENCE [LARGE SCALE GENOMIC DNA]</scope>
    <source>
        <strain evidence="6 7">Mal48</strain>
    </source>
</reference>
<keyword evidence="5" id="KW-0812">Transmembrane</keyword>
<accession>A0A517QN49</accession>
<keyword evidence="7" id="KW-1185">Reference proteome</keyword>
<dbReference type="InterPro" id="IPR050682">
    <property type="entry name" value="ModA/WtpA"/>
</dbReference>
<dbReference type="GO" id="GO:0046872">
    <property type="term" value="F:metal ion binding"/>
    <property type="evidence" value="ECO:0007669"/>
    <property type="project" value="UniProtKB-KW"/>
</dbReference>
<evidence type="ECO:0000256" key="5">
    <source>
        <dbReference type="SAM" id="Phobius"/>
    </source>
</evidence>
<feature type="region of interest" description="Disordered" evidence="4">
    <location>
        <begin position="27"/>
        <end position="46"/>
    </location>
</feature>